<evidence type="ECO:0000256" key="1">
    <source>
        <dbReference type="SAM" id="MobiDB-lite"/>
    </source>
</evidence>
<keyword evidence="3" id="KW-1185">Reference proteome</keyword>
<dbReference type="EMBL" id="KN832980">
    <property type="protein sequence ID" value="KIM86991.1"/>
    <property type="molecule type" value="Genomic_DNA"/>
</dbReference>
<feature type="compositionally biased region" description="Low complexity" evidence="1">
    <location>
        <begin position="432"/>
        <end position="448"/>
    </location>
</feature>
<dbReference type="Proteomes" id="UP000054166">
    <property type="component" value="Unassembled WGS sequence"/>
</dbReference>
<feature type="compositionally biased region" description="Low complexity" evidence="1">
    <location>
        <begin position="415"/>
        <end position="424"/>
    </location>
</feature>
<dbReference type="AlphaFoldDB" id="A0A0C3G8L5"/>
<proteinExistence type="predicted"/>
<name>A0A0C3G8L5_PILCF</name>
<feature type="region of interest" description="Disordered" evidence="1">
    <location>
        <begin position="409"/>
        <end position="455"/>
    </location>
</feature>
<evidence type="ECO:0000313" key="3">
    <source>
        <dbReference type="Proteomes" id="UP000054166"/>
    </source>
</evidence>
<feature type="compositionally biased region" description="Polar residues" evidence="1">
    <location>
        <begin position="601"/>
        <end position="613"/>
    </location>
</feature>
<organism evidence="2 3">
    <name type="scientific">Piloderma croceum (strain F 1598)</name>
    <dbReference type="NCBI Taxonomy" id="765440"/>
    <lineage>
        <taxon>Eukaryota</taxon>
        <taxon>Fungi</taxon>
        <taxon>Dikarya</taxon>
        <taxon>Basidiomycota</taxon>
        <taxon>Agaricomycotina</taxon>
        <taxon>Agaricomycetes</taxon>
        <taxon>Agaricomycetidae</taxon>
        <taxon>Atheliales</taxon>
        <taxon>Atheliaceae</taxon>
        <taxon>Piloderma</taxon>
    </lineage>
</organism>
<feature type="compositionally biased region" description="Low complexity" evidence="1">
    <location>
        <begin position="614"/>
        <end position="625"/>
    </location>
</feature>
<dbReference type="InParanoid" id="A0A0C3G8L5"/>
<gene>
    <name evidence="2" type="ORF">PILCRDRAFT_4231</name>
</gene>
<feature type="region of interest" description="Disordered" evidence="1">
    <location>
        <begin position="261"/>
        <end position="285"/>
    </location>
</feature>
<feature type="region of interest" description="Disordered" evidence="1">
    <location>
        <begin position="515"/>
        <end position="538"/>
    </location>
</feature>
<reference evidence="3" key="2">
    <citation type="submission" date="2015-01" db="EMBL/GenBank/DDBJ databases">
        <title>Evolutionary Origins and Diversification of the Mycorrhizal Mutualists.</title>
        <authorList>
            <consortium name="DOE Joint Genome Institute"/>
            <consortium name="Mycorrhizal Genomics Consortium"/>
            <person name="Kohler A."/>
            <person name="Kuo A."/>
            <person name="Nagy L.G."/>
            <person name="Floudas D."/>
            <person name="Copeland A."/>
            <person name="Barry K.W."/>
            <person name="Cichocki N."/>
            <person name="Veneault-Fourrey C."/>
            <person name="LaButti K."/>
            <person name="Lindquist E.A."/>
            <person name="Lipzen A."/>
            <person name="Lundell T."/>
            <person name="Morin E."/>
            <person name="Murat C."/>
            <person name="Riley R."/>
            <person name="Ohm R."/>
            <person name="Sun H."/>
            <person name="Tunlid A."/>
            <person name="Henrissat B."/>
            <person name="Grigoriev I.V."/>
            <person name="Hibbett D.S."/>
            <person name="Martin F."/>
        </authorList>
    </citation>
    <scope>NUCLEOTIDE SEQUENCE [LARGE SCALE GENOMIC DNA]</scope>
    <source>
        <strain evidence="3">F 1598</strain>
    </source>
</reference>
<dbReference type="OrthoDB" id="3268696at2759"/>
<evidence type="ECO:0000313" key="2">
    <source>
        <dbReference type="EMBL" id="KIM86991.1"/>
    </source>
</evidence>
<feature type="region of interest" description="Disordered" evidence="1">
    <location>
        <begin position="600"/>
        <end position="634"/>
    </location>
</feature>
<dbReference type="HOGENOM" id="CLU_008417_0_0_1"/>
<sequence>MTVRWADNRYPGFPFIPTAPRFNSEPFRCLKPPRDVFPIEGSGTSWRLSPATVNSLSALENDLHLIEWTLRAAPLAKVKLPSHWGMFRTPRDYGYRKIHETRELAQASALKSRDAFLPLIGWCSFLMSHFHQPVPRSGLDIQRWEPLLQKAKFSLDYIQIIKTSELVDFSPTYRRTGVFIEHSEKDFGDYVDLIYRKSNVPCWIHWGDVRLGAPKHDGVLAMYLPSDAEVIAAKMDSRAVPGVAVAKTATTRSLVDVPAVEGDNQKDPVDKFPEPEKRTGEGTKAREARLAREKAQQNHPRPGIGSRAPSVYLWEEDIETGFLLRKAISRNHVQDIWYNYLNRQRRYDSITNQWDICEALAPEPRNVMDFSGGDPYEDMESDDDYGDYGQFHRPLITPTTRALQAIRNSSGNSHVSSVTTSTSQPLPPTSATPPAVAAKDDVPMSSIPSRPPSPIVSTVDDGLKILPISQATCESSDFDNTLLAITSTSQPLSHAPSASAASEANDDVAMFSITSRPSSPTAPVIDGGSRAPSTPPCVSQTTCKLPGIERIPLATTSASQHLPPVASTLSALTANDDIAMSSIQSRPSSPIAPVIGGGLKTPSTSPPVSQAWLTTPSASSTSTPPEGEFIPSSTQKADEIDDTMLARMPVASTHSGEPGRYELIYGGPSAPLTSLSFEHVLLDDIYTRYGFIGSNSGVSYEPMLTWEMVEKIFGHIQSGVDKNLRGSLSSFLELLLQPEADPVSLQSLWDLAVDSTSPLADNVNTRFRLAVRSSDSGVIYHIEAKCPTNDGVSWQLVLRDAATVLECFRLEQCMSIRDLTLFLFKHGRPFSTCIPRSQILARSPQPSPPLLVLGWRPENHRPALNEYNFYEYCRRTFFDQHPHSRAAHTEGGIIWRLALEAAQNLAEDSVLDGPSEDVLTHGACIGSSDSEPLWDNCLSEAEKDFICGVYRYATGQGDQIAHISWWPKQSTFFTSGLWPGYWSHSCEKWFLARHDQIASGRGDLKTAGQWYKDLTLYPKVKKLKKVNTAAATHLITNIASLALSMIFRHQHDSDALSARRSCVATVSCQSRLESTLILSHFVDLFMMVLVERFISDTYAILPTACDTPQVANYIYSDAFVEP</sequence>
<protein>
    <submittedName>
        <fullName evidence="2">Uncharacterized protein</fullName>
    </submittedName>
</protein>
<feature type="compositionally biased region" description="Basic and acidic residues" evidence="1">
    <location>
        <begin position="263"/>
        <end position="285"/>
    </location>
</feature>
<accession>A0A0C3G8L5</accession>
<reference evidence="2 3" key="1">
    <citation type="submission" date="2014-04" db="EMBL/GenBank/DDBJ databases">
        <authorList>
            <consortium name="DOE Joint Genome Institute"/>
            <person name="Kuo A."/>
            <person name="Tarkka M."/>
            <person name="Buscot F."/>
            <person name="Kohler A."/>
            <person name="Nagy L.G."/>
            <person name="Floudas D."/>
            <person name="Copeland A."/>
            <person name="Barry K.W."/>
            <person name="Cichocki N."/>
            <person name="Veneault-Fourrey C."/>
            <person name="LaButti K."/>
            <person name="Lindquist E.A."/>
            <person name="Lipzen A."/>
            <person name="Lundell T."/>
            <person name="Morin E."/>
            <person name="Murat C."/>
            <person name="Sun H."/>
            <person name="Tunlid A."/>
            <person name="Henrissat B."/>
            <person name="Grigoriev I.V."/>
            <person name="Hibbett D.S."/>
            <person name="Martin F."/>
            <person name="Nordberg H.P."/>
            <person name="Cantor M.N."/>
            <person name="Hua S.X."/>
        </authorList>
    </citation>
    <scope>NUCLEOTIDE SEQUENCE [LARGE SCALE GENOMIC DNA]</scope>
    <source>
        <strain evidence="2 3">F 1598</strain>
    </source>
</reference>